<dbReference type="Proteomes" id="UP000253314">
    <property type="component" value="Unassembled WGS sequence"/>
</dbReference>
<keyword evidence="2" id="KW-1185">Reference proteome</keyword>
<protein>
    <submittedName>
        <fullName evidence="1">Uncharacterized protein</fullName>
    </submittedName>
</protein>
<accession>A0A366XR92</accession>
<dbReference type="AlphaFoldDB" id="A0A366XR92"/>
<dbReference type="RefSeq" id="WP_113807403.1">
    <property type="nucleotide sequence ID" value="NZ_QOCW01000023.1"/>
</dbReference>
<gene>
    <name evidence="1" type="ORF">DS031_17775</name>
</gene>
<evidence type="ECO:0000313" key="1">
    <source>
        <dbReference type="EMBL" id="RBW68226.1"/>
    </source>
</evidence>
<sequence>MKQGFTIIGMADVFQKLAHAILEDEEVTVVEFTEDEYMDFDEVGEFVASTLKGMKCNFEYEILEDKAIIKIYE</sequence>
<reference evidence="1 2" key="1">
    <citation type="submission" date="2018-07" db="EMBL/GenBank/DDBJ databases">
        <title>Lottiidibacillus patelloidae gen. nov., sp. nov., isolated from the intestinal tract of a marine limpet and the reclassification of B. taeanensis BH030017T, B. algicola KMM 3737T and B. hwajinpoensis SW-72T as genus Lottiidibacillus.</title>
        <authorList>
            <person name="Liu R."/>
            <person name="Huang Z."/>
        </authorList>
    </citation>
    <scope>NUCLEOTIDE SEQUENCE [LARGE SCALE GENOMIC DNA]</scope>
    <source>
        <strain evidence="1 2">BH030017</strain>
    </source>
</reference>
<evidence type="ECO:0000313" key="2">
    <source>
        <dbReference type="Proteomes" id="UP000253314"/>
    </source>
</evidence>
<name>A0A366XR92_9BACI</name>
<organism evidence="1 2">
    <name type="scientific">Bacillus taeanensis</name>
    <dbReference type="NCBI Taxonomy" id="273032"/>
    <lineage>
        <taxon>Bacteria</taxon>
        <taxon>Bacillati</taxon>
        <taxon>Bacillota</taxon>
        <taxon>Bacilli</taxon>
        <taxon>Bacillales</taxon>
        <taxon>Bacillaceae</taxon>
        <taxon>Bacillus</taxon>
    </lineage>
</organism>
<dbReference type="EMBL" id="QOCW01000023">
    <property type="protein sequence ID" value="RBW68226.1"/>
    <property type="molecule type" value="Genomic_DNA"/>
</dbReference>
<proteinExistence type="predicted"/>
<comment type="caution">
    <text evidence="1">The sequence shown here is derived from an EMBL/GenBank/DDBJ whole genome shotgun (WGS) entry which is preliminary data.</text>
</comment>